<name>A0ACB8QKW4_9AGAM</name>
<reference evidence="1" key="1">
    <citation type="submission" date="2021-02" db="EMBL/GenBank/DDBJ databases">
        <authorList>
            <consortium name="DOE Joint Genome Institute"/>
            <person name="Ahrendt S."/>
            <person name="Looney B.P."/>
            <person name="Miyauchi S."/>
            <person name="Morin E."/>
            <person name="Drula E."/>
            <person name="Courty P.E."/>
            <person name="Chicoki N."/>
            <person name="Fauchery L."/>
            <person name="Kohler A."/>
            <person name="Kuo A."/>
            <person name="Labutti K."/>
            <person name="Pangilinan J."/>
            <person name="Lipzen A."/>
            <person name="Riley R."/>
            <person name="Andreopoulos W."/>
            <person name="He G."/>
            <person name="Johnson J."/>
            <person name="Barry K.W."/>
            <person name="Grigoriev I.V."/>
            <person name="Nagy L."/>
            <person name="Hibbett D."/>
            <person name="Henrissat B."/>
            <person name="Matheny P.B."/>
            <person name="Labbe J."/>
            <person name="Martin F."/>
        </authorList>
    </citation>
    <scope>NUCLEOTIDE SEQUENCE</scope>
    <source>
        <strain evidence="1">EC-137</strain>
    </source>
</reference>
<keyword evidence="2" id="KW-1185">Reference proteome</keyword>
<evidence type="ECO:0000313" key="1">
    <source>
        <dbReference type="EMBL" id="KAI0032469.1"/>
    </source>
</evidence>
<protein>
    <submittedName>
        <fullName evidence="1">Alpha/Beta hydrolase protein</fullName>
    </submittedName>
</protein>
<sequence>MAQYAHLSIPDPDWTRISTLLPPDPPYSDDLDVVVAQVREIAKLSGPFNRSIYEPQLPSDELRPHVEDYTVTVDGGEIVVRVAIPRSSENETFPLLVYFHGGGFWAFDINFKDYMLRVLAHKLKIVTVNVGYRHRLLSLEQNKDAPFISKHYIELVCRFLGGDPSNPIMSPLLATSFAGLPRTLIQVAGLDPLRDEGILYGDLLYPGVPHSFEDVMYQTDKGQKYEKDVQDAIRWMTKAD</sequence>
<dbReference type="EMBL" id="MU273545">
    <property type="protein sequence ID" value="KAI0032469.1"/>
    <property type="molecule type" value="Genomic_DNA"/>
</dbReference>
<proteinExistence type="predicted"/>
<keyword evidence="1" id="KW-0378">Hydrolase</keyword>
<comment type="caution">
    <text evidence="1">The sequence shown here is derived from an EMBL/GenBank/DDBJ whole genome shotgun (WGS) entry which is preliminary data.</text>
</comment>
<gene>
    <name evidence="1" type="ORF">K488DRAFT_70617</name>
</gene>
<evidence type="ECO:0000313" key="2">
    <source>
        <dbReference type="Proteomes" id="UP000814128"/>
    </source>
</evidence>
<organism evidence="1 2">
    <name type="scientific">Vararia minispora EC-137</name>
    <dbReference type="NCBI Taxonomy" id="1314806"/>
    <lineage>
        <taxon>Eukaryota</taxon>
        <taxon>Fungi</taxon>
        <taxon>Dikarya</taxon>
        <taxon>Basidiomycota</taxon>
        <taxon>Agaricomycotina</taxon>
        <taxon>Agaricomycetes</taxon>
        <taxon>Russulales</taxon>
        <taxon>Lachnocladiaceae</taxon>
        <taxon>Vararia</taxon>
    </lineage>
</organism>
<accession>A0ACB8QKW4</accession>
<dbReference type="Proteomes" id="UP000814128">
    <property type="component" value="Unassembled WGS sequence"/>
</dbReference>
<reference evidence="1" key="2">
    <citation type="journal article" date="2022" name="New Phytol.">
        <title>Evolutionary transition to the ectomycorrhizal habit in the genomes of a hyperdiverse lineage of mushroom-forming fungi.</title>
        <authorList>
            <person name="Looney B."/>
            <person name="Miyauchi S."/>
            <person name="Morin E."/>
            <person name="Drula E."/>
            <person name="Courty P.E."/>
            <person name="Kohler A."/>
            <person name="Kuo A."/>
            <person name="LaButti K."/>
            <person name="Pangilinan J."/>
            <person name="Lipzen A."/>
            <person name="Riley R."/>
            <person name="Andreopoulos W."/>
            <person name="He G."/>
            <person name="Johnson J."/>
            <person name="Nolan M."/>
            <person name="Tritt A."/>
            <person name="Barry K.W."/>
            <person name="Grigoriev I.V."/>
            <person name="Nagy L.G."/>
            <person name="Hibbett D."/>
            <person name="Henrissat B."/>
            <person name="Matheny P.B."/>
            <person name="Labbe J."/>
            <person name="Martin F.M."/>
        </authorList>
    </citation>
    <scope>NUCLEOTIDE SEQUENCE</scope>
    <source>
        <strain evidence="1">EC-137</strain>
    </source>
</reference>